<feature type="transmembrane region" description="Helical" evidence="23">
    <location>
        <begin position="59"/>
        <end position="78"/>
    </location>
</feature>
<keyword evidence="10 22" id="KW-0679">Respiratory chain</keyword>
<evidence type="ECO:0000256" key="14">
    <source>
        <dbReference type="ARBA" id="ARBA00022837"/>
    </source>
</evidence>
<dbReference type="PANTHER" id="PTHR10422">
    <property type="entry name" value="CYTOCHROME C OXIDASE SUBUNIT 1"/>
    <property type="match status" value="1"/>
</dbReference>
<keyword evidence="20 22" id="KW-0472">Membrane</keyword>
<keyword evidence="16 22" id="KW-0249">Electron transport</keyword>
<keyword evidence="18 22" id="KW-0408">Iron</keyword>
<dbReference type="InterPro" id="IPR036927">
    <property type="entry name" value="Cyt_c_oxase-like_su1_sf"/>
</dbReference>
<dbReference type="PROSITE" id="PS50855">
    <property type="entry name" value="COX1"/>
    <property type="match status" value="1"/>
</dbReference>
<keyword evidence="8 22" id="KW-0813">Transport</keyword>
<dbReference type="GO" id="GO:0046872">
    <property type="term" value="F:metal ion binding"/>
    <property type="evidence" value="ECO:0007669"/>
    <property type="project" value="UniProtKB-KW"/>
</dbReference>
<dbReference type="GO" id="GO:0006123">
    <property type="term" value="P:mitochondrial electron transport, cytochrome c to oxygen"/>
    <property type="evidence" value="ECO:0007669"/>
    <property type="project" value="TreeGrafter"/>
</dbReference>
<keyword evidence="11 22" id="KW-0812">Transmembrane</keyword>
<keyword evidence="22 26" id="KW-0496">Mitochondrion</keyword>
<evidence type="ECO:0000256" key="2">
    <source>
        <dbReference type="ARBA" id="ARBA00004448"/>
    </source>
</evidence>
<dbReference type="FunFam" id="1.20.210.10:FF:000004">
    <property type="entry name" value="Cytochrome c oxidase subunit 1"/>
    <property type="match status" value="1"/>
</dbReference>
<feature type="transmembrane region" description="Helical" evidence="23">
    <location>
        <begin position="336"/>
        <end position="359"/>
    </location>
</feature>
<comment type="catalytic activity">
    <reaction evidence="21">
        <text>4 Fe(II)-[cytochrome c] + O2 + 8 H(+)(in) = 4 Fe(III)-[cytochrome c] + 2 H2O + 4 H(+)(out)</text>
        <dbReference type="Rhea" id="RHEA:11436"/>
        <dbReference type="Rhea" id="RHEA-COMP:10350"/>
        <dbReference type="Rhea" id="RHEA-COMP:14399"/>
        <dbReference type="ChEBI" id="CHEBI:15377"/>
        <dbReference type="ChEBI" id="CHEBI:15378"/>
        <dbReference type="ChEBI" id="CHEBI:15379"/>
        <dbReference type="ChEBI" id="CHEBI:29033"/>
        <dbReference type="ChEBI" id="CHEBI:29034"/>
        <dbReference type="EC" id="7.1.1.9"/>
    </reaction>
    <physiologicalReaction direction="left-to-right" evidence="21">
        <dbReference type="Rhea" id="RHEA:11437"/>
    </physiologicalReaction>
</comment>
<dbReference type="InterPro" id="IPR000883">
    <property type="entry name" value="Cyt_C_Oxase_1"/>
</dbReference>
<dbReference type="GO" id="GO:0020037">
    <property type="term" value="F:heme binding"/>
    <property type="evidence" value="ECO:0007669"/>
    <property type="project" value="InterPro"/>
</dbReference>
<evidence type="ECO:0000256" key="4">
    <source>
        <dbReference type="ARBA" id="ARBA00009578"/>
    </source>
</evidence>
<feature type="transmembrane region" description="Helical" evidence="23">
    <location>
        <begin position="450"/>
        <end position="475"/>
    </location>
</feature>
<feature type="transmembrane region" description="Helical" evidence="23">
    <location>
        <begin position="186"/>
        <end position="214"/>
    </location>
</feature>
<evidence type="ECO:0000313" key="25">
    <source>
        <dbReference type="EMBL" id="AFJ54316.1"/>
    </source>
</evidence>
<dbReference type="EMBL" id="JQ864234">
    <property type="protein sequence ID" value="AFJ54323.1"/>
    <property type="molecule type" value="Genomic_DNA"/>
</dbReference>
<comment type="subcellular location">
    <subcellularLocation>
        <location evidence="2 22">Mitochondrion inner membrane</location>
        <topology evidence="2 22">Multi-pass membrane protein</topology>
    </subcellularLocation>
</comment>
<comment type="cofactor">
    <cofactor evidence="1">
        <name>Cu cation</name>
        <dbReference type="ChEBI" id="CHEBI:23378"/>
    </cofactor>
</comment>
<comment type="function">
    <text evidence="22">Component of the cytochrome c oxidase, the last enzyme in the mitochondrial electron transport chain which drives oxidative phosphorylation. The respiratory chain contains 3 multisubunit complexes succinate dehydrogenase (complex II, CII), ubiquinol-cytochrome c oxidoreductase (cytochrome b-c1 complex, complex III, CIII) and cytochrome c oxidase (complex IV, CIV), that cooperate to transfer electrons derived from NADH and succinate to molecular oxygen, creating an electrochemical gradient over the inner membrane that drives transmembrane transport and the ATP synthase. Cytochrome c oxidase is the component of the respiratory chain that catalyzes the reduction of oxygen to water. Electrons originating from reduced cytochrome c in the intermembrane space (IMS) are transferred via the dinuclear copper A center (CU(A)) of subunit 2 and heme A of subunit 1 to the active site in subunit 1, a binuclear center (BNC) formed by heme A3 and copper B (CU(B)). The BNC reduces molecular oxygen to 2 water molecules using 4 electrons from cytochrome c in the IMS and 4 protons from the mitochondrial matrix.</text>
</comment>
<dbReference type="EMBL" id="JQ864233">
    <property type="protein sequence ID" value="AFJ54316.1"/>
    <property type="molecule type" value="Genomic_DNA"/>
</dbReference>
<evidence type="ECO:0000256" key="15">
    <source>
        <dbReference type="ARBA" id="ARBA00022967"/>
    </source>
</evidence>
<feature type="transmembrane region" description="Helical" evidence="23">
    <location>
        <begin position="276"/>
        <end position="293"/>
    </location>
</feature>
<evidence type="ECO:0000256" key="6">
    <source>
        <dbReference type="ARBA" id="ARBA00012949"/>
    </source>
</evidence>
<name>I2BJX9_CANAX</name>
<evidence type="ECO:0000256" key="8">
    <source>
        <dbReference type="ARBA" id="ARBA00022448"/>
    </source>
</evidence>
<evidence type="ECO:0000313" key="26">
    <source>
        <dbReference type="EMBL" id="AFJ54323.1"/>
    </source>
</evidence>
<dbReference type="AlphaFoldDB" id="I2BJX9"/>
<dbReference type="InterPro" id="IPR033944">
    <property type="entry name" value="Cyt_c_oxase_su1_dom"/>
</dbReference>
<evidence type="ECO:0000256" key="9">
    <source>
        <dbReference type="ARBA" id="ARBA00022617"/>
    </source>
</evidence>
<dbReference type="PROSITE" id="PS00077">
    <property type="entry name" value="COX1_CUB"/>
    <property type="match status" value="1"/>
</dbReference>
<dbReference type="GO" id="GO:0045277">
    <property type="term" value="C:respiratory chain complex IV"/>
    <property type="evidence" value="ECO:0007669"/>
    <property type="project" value="InterPro"/>
</dbReference>
<feature type="transmembrane region" description="Helical" evidence="23">
    <location>
        <begin position="20"/>
        <end position="38"/>
    </location>
</feature>
<dbReference type="GO" id="GO:0005743">
    <property type="term" value="C:mitochondrial inner membrane"/>
    <property type="evidence" value="ECO:0007669"/>
    <property type="project" value="UniProtKB-SubCell"/>
</dbReference>
<keyword evidence="15" id="KW-1278">Translocase</keyword>
<evidence type="ECO:0000256" key="19">
    <source>
        <dbReference type="ARBA" id="ARBA00023008"/>
    </source>
</evidence>
<evidence type="ECO:0000256" key="18">
    <source>
        <dbReference type="ARBA" id="ARBA00023004"/>
    </source>
</evidence>
<evidence type="ECO:0000256" key="23">
    <source>
        <dbReference type="SAM" id="Phobius"/>
    </source>
</evidence>
<evidence type="ECO:0000259" key="24">
    <source>
        <dbReference type="PROSITE" id="PS50855"/>
    </source>
</evidence>
<protein>
    <recommendedName>
        <fullName evidence="7 22">Cytochrome c oxidase subunit 1</fullName>
        <ecNumber evidence="6 22">7.1.1.9</ecNumber>
    </recommendedName>
</protein>
<feature type="transmembrane region" description="Helical" evidence="23">
    <location>
        <begin position="112"/>
        <end position="132"/>
    </location>
</feature>
<dbReference type="InterPro" id="IPR023616">
    <property type="entry name" value="Cyt_c_oxase-like_su1_dom"/>
</dbReference>
<evidence type="ECO:0000256" key="1">
    <source>
        <dbReference type="ARBA" id="ARBA00001935"/>
    </source>
</evidence>
<organism evidence="26">
    <name type="scientific">Candida albicans</name>
    <name type="common">Yeast</name>
    <dbReference type="NCBI Taxonomy" id="5476"/>
    <lineage>
        <taxon>Eukaryota</taxon>
        <taxon>Fungi</taxon>
        <taxon>Dikarya</taxon>
        <taxon>Ascomycota</taxon>
        <taxon>Saccharomycotina</taxon>
        <taxon>Pichiomycetes</taxon>
        <taxon>Debaryomycetaceae</taxon>
        <taxon>Candida/Lodderomyces clade</taxon>
        <taxon>Candida</taxon>
    </lineage>
</organism>
<evidence type="ECO:0000256" key="11">
    <source>
        <dbReference type="ARBA" id="ARBA00022692"/>
    </source>
</evidence>
<feature type="transmembrane region" description="Helical" evidence="23">
    <location>
        <begin position="152"/>
        <end position="174"/>
    </location>
</feature>
<gene>
    <name evidence="26" type="primary">COX1</name>
</gene>
<keyword evidence="14" id="KW-0106">Calcium</keyword>
<comment type="subunit">
    <text evidence="5">Component of the cytochrome c oxidase (complex IV, CIV), a multisubunit enzyme composed of a catalytic core of 3 subunits and several supernumerary subunits. The complex exists as a monomer or a dimer and forms supercomplexes (SCs) in the inner mitochondrial membrane with ubiquinol-cytochrome c oxidoreductase (cytochrome b-c1 complex, complex III, CIII).</text>
</comment>
<dbReference type="Pfam" id="PF00115">
    <property type="entry name" value="COX1"/>
    <property type="match status" value="1"/>
</dbReference>
<evidence type="ECO:0000256" key="12">
    <source>
        <dbReference type="ARBA" id="ARBA00022723"/>
    </source>
</evidence>
<proteinExistence type="inferred from homology"/>
<keyword evidence="12 22" id="KW-0479">Metal-binding</keyword>
<dbReference type="UniPathway" id="UPA00705"/>
<feature type="transmembrane region" description="Helical" evidence="23">
    <location>
        <begin position="410"/>
        <end position="430"/>
    </location>
</feature>
<feature type="transmembrane region" description="Helical" evidence="23">
    <location>
        <begin position="246"/>
        <end position="264"/>
    </location>
</feature>
<dbReference type="PANTHER" id="PTHR10422:SF18">
    <property type="entry name" value="CYTOCHROME C OXIDASE SUBUNIT 1"/>
    <property type="match status" value="1"/>
</dbReference>
<dbReference type="CDD" id="cd01663">
    <property type="entry name" value="Cyt_c_Oxidase_I"/>
    <property type="match status" value="1"/>
</dbReference>
<dbReference type="RefSeq" id="YP_006460261.1">
    <property type="nucleotide sequence ID" value="NC_018046.1"/>
</dbReference>
<keyword evidence="9 22" id="KW-0349">Heme</keyword>
<feature type="domain" description="Cytochrome oxidase subunit I profile" evidence="24">
    <location>
        <begin position="1"/>
        <end position="528"/>
    </location>
</feature>
<comment type="similarity">
    <text evidence="4 22">Belongs to the heme-copper respiratory oxidase family.</text>
</comment>
<comment type="pathway">
    <text evidence="3 22">Energy metabolism; oxidative phosphorylation.</text>
</comment>
<evidence type="ECO:0000256" key="22">
    <source>
        <dbReference type="RuleBase" id="RU000369"/>
    </source>
</evidence>
<dbReference type="GO" id="GO:0015990">
    <property type="term" value="P:electron transport coupled proton transport"/>
    <property type="evidence" value="ECO:0007669"/>
    <property type="project" value="TreeGrafter"/>
</dbReference>
<evidence type="ECO:0000256" key="10">
    <source>
        <dbReference type="ARBA" id="ARBA00022660"/>
    </source>
</evidence>
<keyword evidence="17 23" id="KW-1133">Transmembrane helix</keyword>
<evidence type="ECO:0000256" key="5">
    <source>
        <dbReference type="ARBA" id="ARBA00011164"/>
    </source>
</evidence>
<dbReference type="SMR" id="I2BJX9"/>
<feature type="transmembrane region" description="Helical" evidence="23">
    <location>
        <begin position="379"/>
        <end position="398"/>
    </location>
</feature>
<evidence type="ECO:0000256" key="16">
    <source>
        <dbReference type="ARBA" id="ARBA00022982"/>
    </source>
</evidence>
<sequence length="531" mass="58744">MSYVTRWLFSTSHKDIGILYLIYGMVSAMVATGMSVIIRLELSGPGPMFLHGNNQVFNVLVTGHAIAMIFLFVMPILIGSFGNYFLPIMIGAVDMAFARLNNISFWCLPPALVCVIASVLIETGAGTGWTVYPPLSSISAHSGPSVDLAIFAIHLTSISSLLGAINFIVTTLNMRSIGIHMIDMPLFVWAIFFTAILLLLSLPVLTAGVTLLLMDRNFNTGFYEVAAGGDPILYEHLFYFFGHPEVYIIIIPGFGIISHVISTYTKKPIFGQIGMIYAIGSIGLLGFLVWSHHMYVVGLDIDSRAYFTSATMVIAIPTGIKIFSWLATLYGGELRLAVPMLFALGFLFLFTIGGLTGVMLSNASIDVAFHDTYYVVGHFHYVLSMGALFSLIAGYYYWGPAMFGLKYNKVLAEVHYWLLFVSVNIIFLPMHFLGLNGMPRRIPQYPDAFVGWNVVSSWGSIMSVISVLIGLYSVLVQLTNGENEREEIQVTPDYLESNNTRDVRDSDLELITSRPAQYHTFSELPILIQQI</sequence>
<dbReference type="Gene3D" id="1.20.210.10">
    <property type="entry name" value="Cytochrome c oxidase-like, subunit I domain"/>
    <property type="match status" value="1"/>
</dbReference>
<dbReference type="EC" id="7.1.1.9" evidence="6 22"/>
<geneLocation type="mitochondrion" evidence="26"/>
<feature type="transmembrane region" description="Helical" evidence="23">
    <location>
        <begin position="305"/>
        <end position="324"/>
    </location>
</feature>
<dbReference type="SUPFAM" id="SSF81442">
    <property type="entry name" value="Cytochrome c oxidase subunit I-like"/>
    <property type="match status" value="1"/>
</dbReference>
<evidence type="ECO:0000256" key="20">
    <source>
        <dbReference type="ARBA" id="ARBA00023136"/>
    </source>
</evidence>
<reference evidence="26" key="1">
    <citation type="journal article" date="2013" name="Infect. Genet. Evol.">
        <title>Intraspecific comparative genomics of Candida albicans mitochondria reveals non-coding regions under neutral evolution.</title>
        <authorList>
            <person name="Bartelli T.F."/>
            <person name="Ferreira R.C."/>
            <person name="Colombo A.L."/>
            <person name="Briones M.R."/>
        </authorList>
    </citation>
    <scope>NUCLEOTIDE SEQUENCE</scope>
    <source>
        <strain evidence="26">L296</strain>
        <strain evidence="25">L757</strain>
    </source>
</reference>
<keyword evidence="13 22" id="KW-0999">Mitochondrion inner membrane</keyword>
<dbReference type="PRINTS" id="PR01165">
    <property type="entry name" value="CYCOXIDASEI"/>
</dbReference>
<accession>I2BJX9</accession>
<dbReference type="InterPro" id="IPR023615">
    <property type="entry name" value="Cyt_c_Oxase_su1_BS"/>
</dbReference>
<dbReference type="VEuPathDB" id="FungiDB:CM_00210W"/>
<dbReference type="GeneID" id="13080334"/>
<evidence type="ECO:0000256" key="13">
    <source>
        <dbReference type="ARBA" id="ARBA00022792"/>
    </source>
</evidence>
<evidence type="ECO:0000256" key="17">
    <source>
        <dbReference type="ARBA" id="ARBA00022989"/>
    </source>
</evidence>
<keyword evidence="19 22" id="KW-0186">Copper</keyword>
<evidence type="ECO:0000256" key="7">
    <source>
        <dbReference type="ARBA" id="ARBA00015947"/>
    </source>
</evidence>
<dbReference type="GO" id="GO:0004129">
    <property type="term" value="F:cytochrome-c oxidase activity"/>
    <property type="evidence" value="ECO:0007669"/>
    <property type="project" value="UniProtKB-EC"/>
</dbReference>
<evidence type="ECO:0000256" key="3">
    <source>
        <dbReference type="ARBA" id="ARBA00004673"/>
    </source>
</evidence>
<evidence type="ECO:0000256" key="21">
    <source>
        <dbReference type="ARBA" id="ARBA00049512"/>
    </source>
</evidence>